<dbReference type="InterPro" id="IPR011008">
    <property type="entry name" value="Dimeric_a/b-barrel"/>
</dbReference>
<evidence type="ECO:0000259" key="1">
    <source>
        <dbReference type="PROSITE" id="PS51502"/>
    </source>
</evidence>
<name>A0ABV2ITH5_9HYPH</name>
<dbReference type="Gene3D" id="3.30.70.100">
    <property type="match status" value="1"/>
</dbReference>
<sequence length="99" mass="11072">MIRHIVFFTVSEANLANARSRLLRLGEIPDAKLFEVGINLKRDLYANDVDLVVYAEFETVADLDAYKAHPLYGEITAAVRPLRDTRVAADFDSVSAAQF</sequence>
<dbReference type="RefSeq" id="WP_354554068.1">
    <property type="nucleotide sequence ID" value="NZ_JBEPMB010000001.1"/>
</dbReference>
<dbReference type="SUPFAM" id="SSF54909">
    <property type="entry name" value="Dimeric alpha+beta barrel"/>
    <property type="match status" value="1"/>
</dbReference>
<evidence type="ECO:0000313" key="3">
    <source>
        <dbReference type="Proteomes" id="UP001549047"/>
    </source>
</evidence>
<dbReference type="SMART" id="SM00886">
    <property type="entry name" value="Dabb"/>
    <property type="match status" value="1"/>
</dbReference>
<reference evidence="2 3" key="1">
    <citation type="submission" date="2024-06" db="EMBL/GenBank/DDBJ databases">
        <title>Genomic Encyclopedia of Type Strains, Phase IV (KMG-IV): sequencing the most valuable type-strain genomes for metagenomic binning, comparative biology and taxonomic classification.</title>
        <authorList>
            <person name="Goeker M."/>
        </authorList>
    </citation>
    <scope>NUCLEOTIDE SEQUENCE [LARGE SCALE GENOMIC DNA]</scope>
    <source>
        <strain evidence="2 3">DSM 29780</strain>
    </source>
</reference>
<organism evidence="2 3">
    <name type="scientific">Rhizobium aquaticum</name>
    <dbReference type="NCBI Taxonomy" id="1549636"/>
    <lineage>
        <taxon>Bacteria</taxon>
        <taxon>Pseudomonadati</taxon>
        <taxon>Pseudomonadota</taxon>
        <taxon>Alphaproteobacteria</taxon>
        <taxon>Hyphomicrobiales</taxon>
        <taxon>Rhizobiaceae</taxon>
        <taxon>Rhizobium/Agrobacterium group</taxon>
        <taxon>Rhizobium</taxon>
    </lineage>
</organism>
<accession>A0ABV2ITH5</accession>
<dbReference type="InterPro" id="IPR013097">
    <property type="entry name" value="Dabb"/>
</dbReference>
<dbReference type="EMBL" id="JBEPMB010000001">
    <property type="protein sequence ID" value="MET3611790.1"/>
    <property type="molecule type" value="Genomic_DNA"/>
</dbReference>
<comment type="caution">
    <text evidence="2">The sequence shown here is derived from an EMBL/GenBank/DDBJ whole genome shotgun (WGS) entry which is preliminary data.</text>
</comment>
<evidence type="ECO:0000313" key="2">
    <source>
        <dbReference type="EMBL" id="MET3611790.1"/>
    </source>
</evidence>
<dbReference type="Proteomes" id="UP001549047">
    <property type="component" value="Unassembled WGS sequence"/>
</dbReference>
<dbReference type="PROSITE" id="PS51502">
    <property type="entry name" value="S_R_A_B_BARREL"/>
    <property type="match status" value="1"/>
</dbReference>
<keyword evidence="3" id="KW-1185">Reference proteome</keyword>
<feature type="domain" description="Stress-response A/B barrel" evidence="1">
    <location>
        <begin position="2"/>
        <end position="91"/>
    </location>
</feature>
<protein>
    <recommendedName>
        <fullName evidence="1">Stress-response A/B barrel domain-containing protein</fullName>
    </recommendedName>
</protein>
<gene>
    <name evidence="2" type="ORF">ABID16_000095</name>
</gene>
<dbReference type="Pfam" id="PF07876">
    <property type="entry name" value="Dabb"/>
    <property type="match status" value="1"/>
</dbReference>
<proteinExistence type="predicted"/>